<dbReference type="InterPro" id="IPR013011">
    <property type="entry name" value="PTS_EIIB_2"/>
</dbReference>
<dbReference type="GO" id="GO:0009401">
    <property type="term" value="P:phosphoenolpyruvate-dependent sugar phosphotransferase system"/>
    <property type="evidence" value="ECO:0007669"/>
    <property type="project" value="InterPro"/>
</dbReference>
<proteinExistence type="predicted"/>
<organism evidence="3 4">
    <name type="scientific">Aquibacillus halophilus</name>
    <dbReference type="NCBI Taxonomy" id="930132"/>
    <lineage>
        <taxon>Bacteria</taxon>
        <taxon>Bacillati</taxon>
        <taxon>Bacillota</taxon>
        <taxon>Bacilli</taxon>
        <taxon>Bacillales</taxon>
        <taxon>Bacillaceae</taxon>
        <taxon>Aquibacillus</taxon>
    </lineage>
</organism>
<dbReference type="Proteomes" id="UP000799092">
    <property type="component" value="Unassembled WGS sequence"/>
</dbReference>
<keyword evidence="4" id="KW-1185">Reference proteome</keyword>
<protein>
    <submittedName>
        <fullName evidence="3">PTS ascorbate transporter subunit IIB</fullName>
    </submittedName>
</protein>
<dbReference type="Pfam" id="PF02302">
    <property type="entry name" value="PTS_IIB"/>
    <property type="match status" value="1"/>
</dbReference>
<dbReference type="RefSeq" id="WP_153737334.1">
    <property type="nucleotide sequence ID" value="NZ_WJNG01000011.1"/>
</dbReference>
<dbReference type="InterPro" id="IPR003501">
    <property type="entry name" value="PTS_EIIB_2/3"/>
</dbReference>
<evidence type="ECO:0000313" key="4">
    <source>
        <dbReference type="Proteomes" id="UP000799092"/>
    </source>
</evidence>
<dbReference type="EMBL" id="WJNG01000011">
    <property type="protein sequence ID" value="MRH43712.1"/>
    <property type="molecule type" value="Genomic_DNA"/>
</dbReference>
<accession>A0A6A8DR79</accession>
<gene>
    <name evidence="3" type="ORF">GH741_13625</name>
</gene>
<dbReference type="CDD" id="cd05563">
    <property type="entry name" value="PTS_IIB_ascorbate"/>
    <property type="match status" value="1"/>
</dbReference>
<dbReference type="InterPro" id="IPR036095">
    <property type="entry name" value="PTS_EIIB-like_sf"/>
</dbReference>
<dbReference type="SUPFAM" id="SSF52794">
    <property type="entry name" value="PTS system IIB component-like"/>
    <property type="match status" value="1"/>
</dbReference>
<keyword evidence="1" id="KW-0808">Transferase</keyword>
<dbReference type="Gene3D" id="3.40.50.2300">
    <property type="match status" value="1"/>
</dbReference>
<sequence>MKIITVCGMGLGTSLMLKMTVERVLQAKGIKGEVEAIDIGSAASANADLIVTNHEFVKELQGTKAKVVAIKNIASEKEVAEALAEVLGE</sequence>
<evidence type="ECO:0000256" key="1">
    <source>
        <dbReference type="ARBA" id="ARBA00022679"/>
    </source>
</evidence>
<dbReference type="GO" id="GO:0008982">
    <property type="term" value="F:protein-N(PI)-phosphohistidine-sugar phosphotransferase activity"/>
    <property type="evidence" value="ECO:0007669"/>
    <property type="project" value="InterPro"/>
</dbReference>
<evidence type="ECO:0000313" key="3">
    <source>
        <dbReference type="EMBL" id="MRH43712.1"/>
    </source>
</evidence>
<feature type="domain" description="PTS EIIB type-2" evidence="2">
    <location>
        <begin position="1"/>
        <end position="89"/>
    </location>
</feature>
<evidence type="ECO:0000259" key="2">
    <source>
        <dbReference type="PROSITE" id="PS51099"/>
    </source>
</evidence>
<comment type="caution">
    <text evidence="3">The sequence shown here is derived from an EMBL/GenBank/DDBJ whole genome shotgun (WGS) entry which is preliminary data.</text>
</comment>
<dbReference type="OrthoDB" id="6603449at2"/>
<reference evidence="3" key="1">
    <citation type="submission" date="2019-11" db="EMBL/GenBank/DDBJ databases">
        <authorList>
            <person name="Li J."/>
        </authorList>
    </citation>
    <scope>NUCLEOTIDE SEQUENCE</scope>
    <source>
        <strain evidence="3">B6B</strain>
    </source>
</reference>
<name>A0A6A8DR79_9BACI</name>
<dbReference type="AlphaFoldDB" id="A0A6A8DR79"/>
<dbReference type="PROSITE" id="PS51099">
    <property type="entry name" value="PTS_EIIB_TYPE_2"/>
    <property type="match status" value="1"/>
</dbReference>